<protein>
    <submittedName>
        <fullName evidence="1">HAD family hydrolase</fullName>
        <ecNumber evidence="1">3.1.3.-</ecNumber>
    </submittedName>
</protein>
<dbReference type="Pfam" id="PF08282">
    <property type="entry name" value="Hydrolase_3"/>
    <property type="match status" value="1"/>
</dbReference>
<dbReference type="RefSeq" id="WP_387978646.1">
    <property type="nucleotide sequence ID" value="NZ_JBHRWO010000020.1"/>
</dbReference>
<dbReference type="Gene3D" id="3.40.50.1000">
    <property type="entry name" value="HAD superfamily/HAD-like"/>
    <property type="match status" value="1"/>
</dbReference>
<gene>
    <name evidence="1" type="ORF">ACFO8M_19535</name>
</gene>
<dbReference type="PANTHER" id="PTHR10000:SF8">
    <property type="entry name" value="HAD SUPERFAMILY HYDROLASE-LIKE, TYPE 3"/>
    <property type="match status" value="1"/>
</dbReference>
<sequence length="270" mass="28946">MTSLKVIATDLDGTLLHRGRLSERNQKALLAARERGIQVVAVTARAPRGVHRHSELAASIDAAICCNGAMTYDFTSGTADLRHPIPIPTARQLQRRLLEVMPQARFAVETGESQIAQDPEFAVGVHLHDPWYFVDPTAELLDGVDAVATFVVRAPGLDAATLVAKARQIDMPGVRMWHWGSYPEIEYSSHCATKGLALAEWCAAQGIGPESVVAFGDMPTDVPMLAWAGRSFAMADANTEALAASTDRTGSCADDGVAQAIEALLDERAT</sequence>
<dbReference type="Gene3D" id="3.30.1240.10">
    <property type="match status" value="1"/>
</dbReference>
<dbReference type="EMBL" id="JBHRWO010000020">
    <property type="protein sequence ID" value="MFC3494682.1"/>
    <property type="molecule type" value="Genomic_DNA"/>
</dbReference>
<evidence type="ECO:0000313" key="1">
    <source>
        <dbReference type="EMBL" id="MFC3494682.1"/>
    </source>
</evidence>
<dbReference type="InterPro" id="IPR023214">
    <property type="entry name" value="HAD_sf"/>
</dbReference>
<reference evidence="2" key="1">
    <citation type="journal article" date="2019" name="Int. J. Syst. Evol. Microbiol.">
        <title>The Global Catalogue of Microorganisms (GCM) 10K type strain sequencing project: providing services to taxonomists for standard genome sequencing and annotation.</title>
        <authorList>
            <consortium name="The Broad Institute Genomics Platform"/>
            <consortium name="The Broad Institute Genome Sequencing Center for Infectious Disease"/>
            <person name="Wu L."/>
            <person name="Ma J."/>
        </authorList>
    </citation>
    <scope>NUCLEOTIDE SEQUENCE [LARGE SCALE GENOMIC DNA]</scope>
    <source>
        <strain evidence="2">CGMCC 4.7396</strain>
    </source>
</reference>
<name>A0ABV7Q1I3_9ACTN</name>
<accession>A0ABV7Q1I3</accession>
<dbReference type="GO" id="GO:0016787">
    <property type="term" value="F:hydrolase activity"/>
    <property type="evidence" value="ECO:0007669"/>
    <property type="project" value="UniProtKB-KW"/>
</dbReference>
<dbReference type="PANTHER" id="PTHR10000">
    <property type="entry name" value="PHOSPHOSERINE PHOSPHATASE"/>
    <property type="match status" value="1"/>
</dbReference>
<dbReference type="EC" id="3.1.3.-" evidence="1"/>
<organism evidence="1 2">
    <name type="scientific">Glycomyces rhizosphaerae</name>
    <dbReference type="NCBI Taxonomy" id="2054422"/>
    <lineage>
        <taxon>Bacteria</taxon>
        <taxon>Bacillati</taxon>
        <taxon>Actinomycetota</taxon>
        <taxon>Actinomycetes</taxon>
        <taxon>Glycomycetales</taxon>
        <taxon>Glycomycetaceae</taxon>
        <taxon>Glycomyces</taxon>
    </lineage>
</organism>
<keyword evidence="2" id="KW-1185">Reference proteome</keyword>
<keyword evidence="1" id="KW-0378">Hydrolase</keyword>
<dbReference type="SUPFAM" id="SSF56784">
    <property type="entry name" value="HAD-like"/>
    <property type="match status" value="1"/>
</dbReference>
<evidence type="ECO:0000313" key="2">
    <source>
        <dbReference type="Proteomes" id="UP001595712"/>
    </source>
</evidence>
<proteinExistence type="predicted"/>
<comment type="caution">
    <text evidence="1">The sequence shown here is derived from an EMBL/GenBank/DDBJ whole genome shotgun (WGS) entry which is preliminary data.</text>
</comment>
<dbReference type="InterPro" id="IPR036412">
    <property type="entry name" value="HAD-like_sf"/>
</dbReference>
<dbReference type="Proteomes" id="UP001595712">
    <property type="component" value="Unassembled WGS sequence"/>
</dbReference>